<dbReference type="KEGG" id="lcc:B488_05720"/>
<evidence type="ECO:0000256" key="1">
    <source>
        <dbReference type="ARBA" id="ARBA00004442"/>
    </source>
</evidence>
<reference evidence="8 9" key="1">
    <citation type="journal article" date="2012" name="Stand. Genomic Sci.">
        <title>Complete genome sequence of Liberibacter crescens BT-1.</title>
        <authorList>
            <person name="Leonard M.T."/>
            <person name="Fagen J.R."/>
            <person name="Davis-Richardson A.G."/>
            <person name="Davis M.J."/>
            <person name="Triplett E.W."/>
        </authorList>
    </citation>
    <scope>NUCLEOTIDE SEQUENCE [LARGE SCALE GENOMIC DNA]</scope>
    <source>
        <strain evidence="8 9">BT-1</strain>
    </source>
</reference>
<dbReference type="InterPro" id="IPR011250">
    <property type="entry name" value="OMP/PagP_B-barrel"/>
</dbReference>
<dbReference type="Proteomes" id="UP000010799">
    <property type="component" value="Chromosome"/>
</dbReference>
<keyword evidence="2 6" id="KW-0732">Signal</keyword>
<evidence type="ECO:0000256" key="2">
    <source>
        <dbReference type="ARBA" id="ARBA00022729"/>
    </source>
</evidence>
<keyword evidence="4" id="KW-0998">Cell outer membrane</keyword>
<dbReference type="GO" id="GO:0009279">
    <property type="term" value="C:cell outer membrane"/>
    <property type="evidence" value="ECO:0007669"/>
    <property type="project" value="UniProtKB-SubCell"/>
</dbReference>
<dbReference type="STRING" id="1215343.B488_05720"/>
<sequence length="239" mass="25917">MQKLIFILFLLTSSISAIAADAVNYSDVPASPNNSGSNFSDKQLWSGPYFGVNTGVNFFKYENMLNYTGQGMNNNYSNTISKNAPVLGGFGGFNLQSNNIVYGVEGDVAYSWNKANSQFWLNNAFNVKTKNKISASARLRAGYAFDKALIYGTVGWAVMTTSTEGSAGPLGASSITKNNAFNSVTFGGGIDYAITDSVFTRVGYRYTPFQGKNFDINQDIHMRINPKSHLVTAGLGVKF</sequence>
<gene>
    <name evidence="8" type="ordered locus">B488_05720</name>
</gene>
<evidence type="ECO:0000256" key="6">
    <source>
        <dbReference type="SAM" id="SignalP"/>
    </source>
</evidence>
<feature type="signal peptide" evidence="6">
    <location>
        <begin position="1"/>
        <end position="19"/>
    </location>
</feature>
<evidence type="ECO:0000313" key="8">
    <source>
        <dbReference type="EMBL" id="AGA64564.1"/>
    </source>
</evidence>
<dbReference type="eggNOG" id="COG3637">
    <property type="taxonomic scope" value="Bacteria"/>
</dbReference>
<dbReference type="PANTHER" id="PTHR34001:SF3">
    <property type="entry name" value="BLL7405 PROTEIN"/>
    <property type="match status" value="1"/>
</dbReference>
<organism evidence="8 9">
    <name type="scientific">Liberibacter crescens (strain BT-1)</name>
    <dbReference type="NCBI Taxonomy" id="1215343"/>
    <lineage>
        <taxon>Bacteria</taxon>
        <taxon>Pseudomonadati</taxon>
        <taxon>Pseudomonadota</taxon>
        <taxon>Alphaproteobacteria</taxon>
        <taxon>Hyphomicrobiales</taxon>
        <taxon>Rhizobiaceae</taxon>
        <taxon>Liberibacter</taxon>
    </lineage>
</organism>
<comment type="subcellular location">
    <subcellularLocation>
        <location evidence="1">Cell outer membrane</location>
    </subcellularLocation>
</comment>
<feature type="chain" id="PRO_5003941172" evidence="6">
    <location>
        <begin position="20"/>
        <end position="239"/>
    </location>
</feature>
<protein>
    <submittedName>
        <fullName evidence="8">Outer membrane protein</fullName>
    </submittedName>
</protein>
<dbReference type="SUPFAM" id="SSF56925">
    <property type="entry name" value="OMPA-like"/>
    <property type="match status" value="1"/>
</dbReference>
<dbReference type="PATRIC" id="fig|1215343.11.peg.582"/>
<accession>L0EST0</accession>
<dbReference type="HOGENOM" id="CLU_037100_4_0_5"/>
<keyword evidence="9" id="KW-1185">Reference proteome</keyword>
<dbReference type="Gene3D" id="2.40.160.20">
    <property type="match status" value="1"/>
</dbReference>
<evidence type="ECO:0000256" key="5">
    <source>
        <dbReference type="ARBA" id="ARBA00038306"/>
    </source>
</evidence>
<dbReference type="AlphaFoldDB" id="L0EST0"/>
<evidence type="ECO:0000313" key="9">
    <source>
        <dbReference type="Proteomes" id="UP000010799"/>
    </source>
</evidence>
<evidence type="ECO:0000256" key="3">
    <source>
        <dbReference type="ARBA" id="ARBA00023136"/>
    </source>
</evidence>
<feature type="domain" description="Outer membrane protein beta-barrel" evidence="7">
    <location>
        <begin position="42"/>
        <end position="239"/>
    </location>
</feature>
<dbReference type="PANTHER" id="PTHR34001">
    <property type="entry name" value="BLL7405 PROTEIN"/>
    <property type="match status" value="1"/>
</dbReference>
<evidence type="ECO:0000256" key="4">
    <source>
        <dbReference type="ARBA" id="ARBA00023237"/>
    </source>
</evidence>
<dbReference type="InterPro" id="IPR051692">
    <property type="entry name" value="OMP-like"/>
</dbReference>
<proteinExistence type="inferred from homology"/>
<dbReference type="InterPro" id="IPR027385">
    <property type="entry name" value="Beta-barrel_OMP"/>
</dbReference>
<comment type="similarity">
    <text evidence="5">Belongs to the Omp25/RopB family.</text>
</comment>
<dbReference type="Pfam" id="PF13505">
    <property type="entry name" value="OMP_b-brl"/>
    <property type="match status" value="1"/>
</dbReference>
<dbReference type="RefSeq" id="WP_015272991.1">
    <property type="nucleotide sequence ID" value="NC_019907.1"/>
</dbReference>
<name>L0EST0_LIBCB</name>
<dbReference type="EMBL" id="CP003789">
    <property type="protein sequence ID" value="AGA64564.1"/>
    <property type="molecule type" value="Genomic_DNA"/>
</dbReference>
<keyword evidence="3" id="KW-0472">Membrane</keyword>
<evidence type="ECO:0000259" key="7">
    <source>
        <dbReference type="Pfam" id="PF13505"/>
    </source>
</evidence>